<accession>A0AAD7ZA08</accession>
<name>A0AAD7ZA08_DIPPU</name>
<evidence type="ECO:0000313" key="1">
    <source>
        <dbReference type="EMBL" id="KAJ9576684.1"/>
    </source>
</evidence>
<dbReference type="PANTHER" id="PTHR43394">
    <property type="entry name" value="ATP-DEPENDENT PERMEASE MDL1, MITOCHONDRIAL"/>
    <property type="match status" value="1"/>
</dbReference>
<sequence length="132" mass="14978">NLKERIESLPEKLNAPVDRSGDSLTAGERQLLCLARACLKDIKVLIIEEPLVTMSDEMESMLKYISHDLFPNATVLTIAHQMKYVMGCDKVMVVEMGKVVEFDSPAQLYRNRQSYFSRMLTASTGDLYETEL</sequence>
<dbReference type="Gene3D" id="3.40.50.300">
    <property type="entry name" value="P-loop containing nucleotide triphosphate hydrolases"/>
    <property type="match status" value="1"/>
</dbReference>
<comment type="caution">
    <text evidence="1">The sequence shown here is derived from an EMBL/GenBank/DDBJ whole genome shotgun (WGS) entry which is preliminary data.</text>
</comment>
<reference evidence="1" key="2">
    <citation type="submission" date="2023-05" db="EMBL/GenBank/DDBJ databases">
        <authorList>
            <person name="Fouks B."/>
        </authorList>
    </citation>
    <scope>NUCLEOTIDE SEQUENCE</scope>
    <source>
        <strain evidence="1">Stay&amp;Tobe</strain>
        <tissue evidence="1">Testes</tissue>
    </source>
</reference>
<protein>
    <recommendedName>
        <fullName evidence="3">ABC transporter domain-containing protein</fullName>
    </recommendedName>
</protein>
<evidence type="ECO:0000313" key="2">
    <source>
        <dbReference type="Proteomes" id="UP001233999"/>
    </source>
</evidence>
<organism evidence="1 2">
    <name type="scientific">Diploptera punctata</name>
    <name type="common">Pacific beetle cockroach</name>
    <dbReference type="NCBI Taxonomy" id="6984"/>
    <lineage>
        <taxon>Eukaryota</taxon>
        <taxon>Metazoa</taxon>
        <taxon>Ecdysozoa</taxon>
        <taxon>Arthropoda</taxon>
        <taxon>Hexapoda</taxon>
        <taxon>Insecta</taxon>
        <taxon>Pterygota</taxon>
        <taxon>Neoptera</taxon>
        <taxon>Polyneoptera</taxon>
        <taxon>Dictyoptera</taxon>
        <taxon>Blattodea</taxon>
        <taxon>Blaberoidea</taxon>
        <taxon>Blaberidae</taxon>
        <taxon>Diplopterinae</taxon>
        <taxon>Diploptera</taxon>
    </lineage>
</organism>
<dbReference type="PANTHER" id="PTHR43394:SF1">
    <property type="entry name" value="ATP-BINDING CASSETTE SUB-FAMILY B MEMBER 10, MITOCHONDRIAL"/>
    <property type="match status" value="1"/>
</dbReference>
<evidence type="ECO:0008006" key="3">
    <source>
        <dbReference type="Google" id="ProtNLM"/>
    </source>
</evidence>
<reference evidence="1" key="1">
    <citation type="journal article" date="2023" name="IScience">
        <title>Live-bearing cockroach genome reveals convergent evolutionary mechanisms linked to viviparity in insects and beyond.</title>
        <authorList>
            <person name="Fouks B."/>
            <person name="Harrison M.C."/>
            <person name="Mikhailova A.A."/>
            <person name="Marchal E."/>
            <person name="English S."/>
            <person name="Carruthers M."/>
            <person name="Jennings E.C."/>
            <person name="Chiamaka E.L."/>
            <person name="Frigard R.A."/>
            <person name="Pippel M."/>
            <person name="Attardo G.M."/>
            <person name="Benoit J.B."/>
            <person name="Bornberg-Bauer E."/>
            <person name="Tobe S.S."/>
        </authorList>
    </citation>
    <scope>NUCLEOTIDE SEQUENCE</scope>
    <source>
        <strain evidence="1">Stay&amp;Tobe</strain>
    </source>
</reference>
<feature type="non-terminal residue" evidence="1">
    <location>
        <position position="1"/>
    </location>
</feature>
<dbReference type="EMBL" id="JASPKZ010009499">
    <property type="protein sequence ID" value="KAJ9576684.1"/>
    <property type="molecule type" value="Genomic_DNA"/>
</dbReference>
<dbReference type="SUPFAM" id="SSF52540">
    <property type="entry name" value="P-loop containing nucleoside triphosphate hydrolases"/>
    <property type="match status" value="1"/>
</dbReference>
<dbReference type="GO" id="GO:0015421">
    <property type="term" value="F:ABC-type oligopeptide transporter activity"/>
    <property type="evidence" value="ECO:0007669"/>
    <property type="project" value="TreeGrafter"/>
</dbReference>
<gene>
    <name evidence="1" type="ORF">L9F63_025417</name>
</gene>
<dbReference type="InterPro" id="IPR027417">
    <property type="entry name" value="P-loop_NTPase"/>
</dbReference>
<dbReference type="InterPro" id="IPR039421">
    <property type="entry name" value="Type_1_exporter"/>
</dbReference>
<dbReference type="AlphaFoldDB" id="A0AAD7ZA08"/>
<proteinExistence type="predicted"/>
<keyword evidence="2" id="KW-1185">Reference proteome</keyword>
<dbReference type="Proteomes" id="UP001233999">
    <property type="component" value="Unassembled WGS sequence"/>
</dbReference>